<sequence length="67" mass="7716">MNCGVDVEPDPHFAMINFIAKQTERNLWAKGGYFLGYFLFQSPPDRKPLPRVRKPNLHSDRGQDSNP</sequence>
<organism evidence="2 3">
    <name type="scientific">Portunus trituberculatus</name>
    <name type="common">Swimming crab</name>
    <name type="synonym">Neptunus trituberculatus</name>
    <dbReference type="NCBI Taxonomy" id="210409"/>
    <lineage>
        <taxon>Eukaryota</taxon>
        <taxon>Metazoa</taxon>
        <taxon>Ecdysozoa</taxon>
        <taxon>Arthropoda</taxon>
        <taxon>Crustacea</taxon>
        <taxon>Multicrustacea</taxon>
        <taxon>Malacostraca</taxon>
        <taxon>Eumalacostraca</taxon>
        <taxon>Eucarida</taxon>
        <taxon>Decapoda</taxon>
        <taxon>Pleocyemata</taxon>
        <taxon>Brachyura</taxon>
        <taxon>Eubrachyura</taxon>
        <taxon>Portunoidea</taxon>
        <taxon>Portunidae</taxon>
        <taxon>Portuninae</taxon>
        <taxon>Portunus</taxon>
    </lineage>
</organism>
<comment type="caution">
    <text evidence="2">The sequence shown here is derived from an EMBL/GenBank/DDBJ whole genome shotgun (WGS) entry which is preliminary data.</text>
</comment>
<gene>
    <name evidence="2" type="ORF">E2C01_020890</name>
</gene>
<evidence type="ECO:0000256" key="1">
    <source>
        <dbReference type="SAM" id="MobiDB-lite"/>
    </source>
</evidence>
<name>A0A5B7E145_PORTR</name>
<reference evidence="2 3" key="1">
    <citation type="submission" date="2019-05" db="EMBL/GenBank/DDBJ databases">
        <title>Another draft genome of Portunus trituberculatus and its Hox gene families provides insights of decapod evolution.</title>
        <authorList>
            <person name="Jeong J.-H."/>
            <person name="Song I."/>
            <person name="Kim S."/>
            <person name="Choi T."/>
            <person name="Kim D."/>
            <person name="Ryu S."/>
            <person name="Kim W."/>
        </authorList>
    </citation>
    <scope>NUCLEOTIDE SEQUENCE [LARGE SCALE GENOMIC DNA]</scope>
    <source>
        <tissue evidence="2">Muscle</tissue>
    </source>
</reference>
<keyword evidence="3" id="KW-1185">Reference proteome</keyword>
<dbReference type="EMBL" id="VSRR010001792">
    <property type="protein sequence ID" value="MPC27711.1"/>
    <property type="molecule type" value="Genomic_DNA"/>
</dbReference>
<dbReference type="Proteomes" id="UP000324222">
    <property type="component" value="Unassembled WGS sequence"/>
</dbReference>
<feature type="compositionally biased region" description="Basic and acidic residues" evidence="1">
    <location>
        <begin position="57"/>
        <end position="67"/>
    </location>
</feature>
<feature type="region of interest" description="Disordered" evidence="1">
    <location>
        <begin position="44"/>
        <end position="67"/>
    </location>
</feature>
<dbReference type="AlphaFoldDB" id="A0A5B7E145"/>
<evidence type="ECO:0000313" key="2">
    <source>
        <dbReference type="EMBL" id="MPC27711.1"/>
    </source>
</evidence>
<proteinExistence type="predicted"/>
<accession>A0A5B7E145</accession>
<protein>
    <submittedName>
        <fullName evidence="2">Uncharacterized protein</fullName>
    </submittedName>
</protein>
<evidence type="ECO:0000313" key="3">
    <source>
        <dbReference type="Proteomes" id="UP000324222"/>
    </source>
</evidence>